<gene>
    <name evidence="2" type="ORF">MAE02_10100</name>
</gene>
<dbReference type="Proteomes" id="UP000321085">
    <property type="component" value="Unassembled WGS sequence"/>
</dbReference>
<dbReference type="Pfam" id="PF03729">
    <property type="entry name" value="DUF308"/>
    <property type="match status" value="2"/>
</dbReference>
<dbReference type="PANTHER" id="PTHR34989:SF1">
    <property type="entry name" value="PROTEIN HDED"/>
    <property type="match status" value="1"/>
</dbReference>
<sequence>MATGTSSSPSYPSFDRTEAMSALLAQNWWAVALRGVFAILFALIAFFWPGATILSLVLFFSAYMLVDGVLGIVAAVRAASNNQRWGLLVLEGILNILVGIIAFVMPGLTVLFFITLMAVWSLITGILMVVAAFRLNPAYGRGWLIFSGIVSVLFGVALLIAPLVGAVVLTWWLGAYALVFGVTLLMLAFKLKGRKDDSVGGTAAPRGA</sequence>
<protein>
    <submittedName>
        <fullName evidence="2">Membrane protein</fullName>
    </submittedName>
</protein>
<dbReference type="AlphaFoldDB" id="A0A512BMX9"/>
<evidence type="ECO:0000313" key="3">
    <source>
        <dbReference type="Proteomes" id="UP000321085"/>
    </source>
</evidence>
<feature type="transmembrane region" description="Helical" evidence="1">
    <location>
        <begin position="110"/>
        <end position="131"/>
    </location>
</feature>
<feature type="transmembrane region" description="Helical" evidence="1">
    <location>
        <begin position="143"/>
        <end position="163"/>
    </location>
</feature>
<proteinExistence type="predicted"/>
<keyword evidence="3" id="KW-1185">Reference proteome</keyword>
<dbReference type="EMBL" id="BJYU01000009">
    <property type="protein sequence ID" value="GEO13314.1"/>
    <property type="molecule type" value="Genomic_DNA"/>
</dbReference>
<comment type="caution">
    <text evidence="2">The sequence shown here is derived from an EMBL/GenBank/DDBJ whole genome shotgun (WGS) entry which is preliminary data.</text>
</comment>
<keyword evidence="1" id="KW-0812">Transmembrane</keyword>
<evidence type="ECO:0000256" key="1">
    <source>
        <dbReference type="SAM" id="Phobius"/>
    </source>
</evidence>
<feature type="transmembrane region" description="Helical" evidence="1">
    <location>
        <begin position="169"/>
        <end position="189"/>
    </location>
</feature>
<feature type="transmembrane region" description="Helical" evidence="1">
    <location>
        <begin position="85"/>
        <end position="104"/>
    </location>
</feature>
<feature type="transmembrane region" description="Helical" evidence="1">
    <location>
        <begin position="53"/>
        <end position="73"/>
    </location>
</feature>
<organism evidence="2 3">
    <name type="scientific">Microvirga aerophila</name>
    <dbReference type="NCBI Taxonomy" id="670291"/>
    <lineage>
        <taxon>Bacteria</taxon>
        <taxon>Pseudomonadati</taxon>
        <taxon>Pseudomonadota</taxon>
        <taxon>Alphaproteobacteria</taxon>
        <taxon>Hyphomicrobiales</taxon>
        <taxon>Methylobacteriaceae</taxon>
        <taxon>Microvirga</taxon>
    </lineage>
</organism>
<dbReference type="PANTHER" id="PTHR34989">
    <property type="entry name" value="PROTEIN HDED"/>
    <property type="match status" value="1"/>
</dbReference>
<dbReference type="InterPro" id="IPR052712">
    <property type="entry name" value="Acid_resist_chaperone_HdeD"/>
</dbReference>
<keyword evidence="1" id="KW-1133">Transmembrane helix</keyword>
<reference evidence="2 3" key="1">
    <citation type="submission" date="2019-07" db="EMBL/GenBank/DDBJ databases">
        <title>Whole genome shotgun sequence of Microvirga aerophila NBRC 106136.</title>
        <authorList>
            <person name="Hosoyama A."/>
            <person name="Uohara A."/>
            <person name="Ohji S."/>
            <person name="Ichikawa N."/>
        </authorList>
    </citation>
    <scope>NUCLEOTIDE SEQUENCE [LARGE SCALE GENOMIC DNA]</scope>
    <source>
        <strain evidence="2 3">NBRC 106136</strain>
    </source>
</reference>
<name>A0A512BMX9_9HYPH</name>
<accession>A0A512BMX9</accession>
<dbReference type="InterPro" id="IPR005325">
    <property type="entry name" value="DUF308_memb"/>
</dbReference>
<keyword evidence="1" id="KW-0472">Membrane</keyword>
<dbReference type="RefSeq" id="WP_114184912.1">
    <property type="nucleotide sequence ID" value="NZ_BJYU01000009.1"/>
</dbReference>
<dbReference type="OrthoDB" id="193343at2"/>
<dbReference type="GO" id="GO:0005886">
    <property type="term" value="C:plasma membrane"/>
    <property type="evidence" value="ECO:0007669"/>
    <property type="project" value="TreeGrafter"/>
</dbReference>
<feature type="transmembrane region" description="Helical" evidence="1">
    <location>
        <begin position="28"/>
        <end position="47"/>
    </location>
</feature>
<evidence type="ECO:0000313" key="2">
    <source>
        <dbReference type="EMBL" id="GEO13314.1"/>
    </source>
</evidence>